<keyword evidence="3" id="KW-1185">Reference proteome</keyword>
<accession>D2RHP1</accession>
<dbReference type="InterPro" id="IPR050144">
    <property type="entry name" value="AAE_transporter"/>
</dbReference>
<dbReference type="PaxDb" id="572546-Arcpr_0753"/>
<dbReference type="AlphaFoldDB" id="D2RHP1"/>
<dbReference type="OrthoDB" id="338309at2157"/>
<organism evidence="2 3">
    <name type="scientific">Archaeoglobus profundus (strain DSM 5631 / JCM 9629 / NBRC 100127 / Av18)</name>
    <dbReference type="NCBI Taxonomy" id="572546"/>
    <lineage>
        <taxon>Archaea</taxon>
        <taxon>Methanobacteriati</taxon>
        <taxon>Methanobacteriota</taxon>
        <taxon>Archaeoglobi</taxon>
        <taxon>Archaeoglobales</taxon>
        <taxon>Archaeoglobaceae</taxon>
        <taxon>Archaeoglobus</taxon>
    </lineage>
</organism>
<gene>
    <name evidence="2" type="ordered locus">Arcpr_0753</name>
</gene>
<protein>
    <submittedName>
        <fullName evidence="2">TrkA-C domain protein</fullName>
    </submittedName>
</protein>
<feature type="domain" description="RCK C-terminal" evidence="1">
    <location>
        <begin position="75"/>
        <end position="157"/>
    </location>
</feature>
<dbReference type="PROSITE" id="PS51202">
    <property type="entry name" value="RCK_C"/>
    <property type="match status" value="1"/>
</dbReference>
<dbReference type="InterPro" id="IPR006037">
    <property type="entry name" value="RCK_C"/>
</dbReference>
<dbReference type="GO" id="GO:0006813">
    <property type="term" value="P:potassium ion transport"/>
    <property type="evidence" value="ECO:0007669"/>
    <property type="project" value="InterPro"/>
</dbReference>
<dbReference type="EMBL" id="CP001857">
    <property type="protein sequence ID" value="ADB57816.1"/>
    <property type="molecule type" value="Genomic_DNA"/>
</dbReference>
<evidence type="ECO:0000259" key="1">
    <source>
        <dbReference type="PROSITE" id="PS51202"/>
    </source>
</evidence>
<reference evidence="2 3" key="1">
    <citation type="journal article" date="2010" name="Stand. Genomic Sci.">
        <title>Complete genome sequence of Archaeoglobus profundus type strain (AV18).</title>
        <authorList>
            <person name="von Jan M."/>
            <person name="Lapidus A."/>
            <person name="Del Rio T.G."/>
            <person name="Copeland A."/>
            <person name="Tice H."/>
            <person name="Cheng J.F."/>
            <person name="Lucas S."/>
            <person name="Chen F."/>
            <person name="Nolan M."/>
            <person name="Goodwin L."/>
            <person name="Han C."/>
            <person name="Pitluck S."/>
            <person name="Liolios K."/>
            <person name="Ivanova N."/>
            <person name="Mavromatis K."/>
            <person name="Ovchinnikova G."/>
            <person name="Chertkov O."/>
            <person name="Pati A."/>
            <person name="Chen A."/>
            <person name="Palaniappan K."/>
            <person name="Land M."/>
            <person name="Hauser L."/>
            <person name="Chang Y.J."/>
            <person name="Jeffries C.D."/>
            <person name="Saunders E."/>
            <person name="Brettin T."/>
            <person name="Detter J.C."/>
            <person name="Chain P."/>
            <person name="Eichinger K."/>
            <person name="Huber H."/>
            <person name="Spring S."/>
            <person name="Rohde M."/>
            <person name="Goker M."/>
            <person name="Wirth R."/>
            <person name="Woyke T."/>
            <person name="Bristow J."/>
            <person name="Eisen J.A."/>
            <person name="Markowitz V."/>
            <person name="Hugenholtz P."/>
            <person name="Kyrpides N.C."/>
            <person name="Klenk H.P."/>
        </authorList>
    </citation>
    <scope>NUCLEOTIDE SEQUENCE [LARGE SCALE GENOMIC DNA]</scope>
    <source>
        <strain evidence="3">DSM 5631 / JCM 9629 / NBRC 100127 / Av18</strain>
    </source>
</reference>
<dbReference type="HOGENOM" id="CLU_116143_0_0_2"/>
<evidence type="ECO:0000313" key="2">
    <source>
        <dbReference type="EMBL" id="ADB57816.1"/>
    </source>
</evidence>
<dbReference type="Proteomes" id="UP000001901">
    <property type="component" value="Chromosome"/>
</dbReference>
<dbReference type="Pfam" id="PF02080">
    <property type="entry name" value="TrkA_C"/>
    <property type="match status" value="1"/>
</dbReference>
<dbReference type="RefSeq" id="WP_012940152.1">
    <property type="nucleotide sequence ID" value="NC_013741.1"/>
</dbReference>
<name>D2RHP1_ARCPA</name>
<dbReference type="InterPro" id="IPR058776">
    <property type="entry name" value="KhtT-like_N"/>
</dbReference>
<proteinExistence type="predicted"/>
<dbReference type="KEGG" id="apo:Arcpr_0753"/>
<dbReference type="Pfam" id="PF25991">
    <property type="entry name" value="KhtT_N"/>
    <property type="match status" value="1"/>
</dbReference>
<dbReference type="PANTHER" id="PTHR30445:SF8">
    <property type="entry name" value="K(+)_H(+) ANTIPORTER SUBUNIT KHTT"/>
    <property type="match status" value="1"/>
</dbReference>
<dbReference type="GO" id="GO:0008324">
    <property type="term" value="F:monoatomic cation transmembrane transporter activity"/>
    <property type="evidence" value="ECO:0007669"/>
    <property type="project" value="InterPro"/>
</dbReference>
<dbReference type="GeneID" id="8739413"/>
<dbReference type="eggNOG" id="arCOG01970">
    <property type="taxonomic scope" value="Archaea"/>
</dbReference>
<dbReference type="SUPFAM" id="SSF116726">
    <property type="entry name" value="TrkA C-terminal domain-like"/>
    <property type="match status" value="1"/>
</dbReference>
<dbReference type="PANTHER" id="PTHR30445">
    <property type="entry name" value="K(+)_H(+) ANTIPORTER SUBUNIT KHTT"/>
    <property type="match status" value="1"/>
</dbReference>
<dbReference type="Gene3D" id="3.30.70.1450">
    <property type="entry name" value="Regulator of K+ conductance, C-terminal domain"/>
    <property type="match status" value="1"/>
</dbReference>
<evidence type="ECO:0000313" key="3">
    <source>
        <dbReference type="Proteomes" id="UP000001901"/>
    </source>
</evidence>
<dbReference type="InterPro" id="IPR036721">
    <property type="entry name" value="RCK_C_sf"/>
</dbReference>
<sequence length="158" mass="17383">MRSVELPGVGSKYEIDGLDGKIAIVFLENNNVQVYVLERDCDKPCVVTLTPKDAVRLGSILTGAIFESKEESVEVVFSALADLRIGVHTYIVPKSLAGKTIEELDLRRKTGVTIIAISREGKNIVNPPPSTELREGDVIVVIGEHDQIERFEKLILGR</sequence>
<dbReference type="InterPro" id="IPR026278">
    <property type="entry name" value="KhtT"/>
</dbReference>
<dbReference type="PIRSF" id="PIRSF005028">
    <property type="entry name" value="KhtT"/>
    <property type="match status" value="1"/>
</dbReference>
<dbReference type="STRING" id="572546.Arcpr_0753"/>